<evidence type="ECO:0000259" key="2">
    <source>
        <dbReference type="Pfam" id="PF26130"/>
    </source>
</evidence>
<comment type="caution">
    <text evidence="3">The sequence shown here is derived from an EMBL/GenBank/DDBJ whole genome shotgun (WGS) entry which is preliminary data.</text>
</comment>
<protein>
    <recommendedName>
        <fullName evidence="2">PB1-like domain-containing protein</fullName>
    </recommendedName>
</protein>
<name>A0ABU6XRU0_9FABA</name>
<organism evidence="3 4">
    <name type="scientific">Stylosanthes scabra</name>
    <dbReference type="NCBI Taxonomy" id="79078"/>
    <lineage>
        <taxon>Eukaryota</taxon>
        <taxon>Viridiplantae</taxon>
        <taxon>Streptophyta</taxon>
        <taxon>Embryophyta</taxon>
        <taxon>Tracheophyta</taxon>
        <taxon>Spermatophyta</taxon>
        <taxon>Magnoliopsida</taxon>
        <taxon>eudicotyledons</taxon>
        <taxon>Gunneridae</taxon>
        <taxon>Pentapetalae</taxon>
        <taxon>rosids</taxon>
        <taxon>fabids</taxon>
        <taxon>Fabales</taxon>
        <taxon>Fabaceae</taxon>
        <taxon>Papilionoideae</taxon>
        <taxon>50 kb inversion clade</taxon>
        <taxon>dalbergioids sensu lato</taxon>
        <taxon>Dalbergieae</taxon>
        <taxon>Pterocarpus clade</taxon>
        <taxon>Stylosanthes</taxon>
    </lineage>
</organism>
<proteinExistence type="predicted"/>
<sequence length="287" mass="31703">MRHIHDGRPRGNVTIIECRQPVTMPALCSIGMGELYVVPVFHHGGKFVRHPNGELVYADGDVHRFNTYELDVDTLNLRDMVVMVEELGYKSHNAILWFDKTAPELETSLNELDGDEAIPENDGGGEGVPVEQVHLVDGSPARDEATKEDAFETPHPEAPLIKRPIGRPKVHNKRRDPVEDLINGDKLKKSFKGNQAEASQPVPPATITNAEVAMRPPAQVAPGAGASKTFRVKQLVRRQLTRNSPPPSKPPTTSQVEGPSKETLAAVSTSTQRKFRFMQTPRINKQP</sequence>
<dbReference type="Proteomes" id="UP001341840">
    <property type="component" value="Unassembled WGS sequence"/>
</dbReference>
<dbReference type="InterPro" id="IPR058594">
    <property type="entry name" value="PB1-like_dom_pln"/>
</dbReference>
<feature type="domain" description="PB1-like" evidence="2">
    <location>
        <begin position="37"/>
        <end position="117"/>
    </location>
</feature>
<feature type="compositionally biased region" description="Basic residues" evidence="1">
    <location>
        <begin position="230"/>
        <end position="240"/>
    </location>
</feature>
<feature type="compositionally biased region" description="Basic residues" evidence="1">
    <location>
        <begin position="164"/>
        <end position="174"/>
    </location>
</feature>
<keyword evidence="4" id="KW-1185">Reference proteome</keyword>
<evidence type="ECO:0000313" key="3">
    <source>
        <dbReference type="EMBL" id="MED6200937.1"/>
    </source>
</evidence>
<feature type="compositionally biased region" description="Basic and acidic residues" evidence="1">
    <location>
        <begin position="140"/>
        <end position="155"/>
    </location>
</feature>
<dbReference type="Pfam" id="PF26130">
    <property type="entry name" value="PB1-like"/>
    <property type="match status" value="1"/>
</dbReference>
<feature type="compositionally biased region" description="Basic and acidic residues" evidence="1">
    <location>
        <begin position="175"/>
        <end position="188"/>
    </location>
</feature>
<evidence type="ECO:0000313" key="4">
    <source>
        <dbReference type="Proteomes" id="UP001341840"/>
    </source>
</evidence>
<evidence type="ECO:0000256" key="1">
    <source>
        <dbReference type="SAM" id="MobiDB-lite"/>
    </source>
</evidence>
<gene>
    <name evidence="3" type="ORF">PIB30_090144</name>
</gene>
<reference evidence="3 4" key="1">
    <citation type="journal article" date="2023" name="Plants (Basel)">
        <title>Bridging the Gap: Combining Genomics and Transcriptomics Approaches to Understand Stylosanthes scabra, an Orphan Legume from the Brazilian Caatinga.</title>
        <authorList>
            <person name="Ferreira-Neto J.R.C."/>
            <person name="da Silva M.D."/>
            <person name="Binneck E."/>
            <person name="de Melo N.F."/>
            <person name="da Silva R.H."/>
            <person name="de Melo A.L.T.M."/>
            <person name="Pandolfi V."/>
            <person name="Bustamante F.O."/>
            <person name="Brasileiro-Vidal A.C."/>
            <person name="Benko-Iseppon A.M."/>
        </authorList>
    </citation>
    <scope>NUCLEOTIDE SEQUENCE [LARGE SCALE GENOMIC DNA]</scope>
    <source>
        <tissue evidence="3">Leaves</tissue>
    </source>
</reference>
<accession>A0ABU6XRU0</accession>
<dbReference type="EMBL" id="JASCZI010213171">
    <property type="protein sequence ID" value="MED6200937.1"/>
    <property type="molecule type" value="Genomic_DNA"/>
</dbReference>
<feature type="region of interest" description="Disordered" evidence="1">
    <location>
        <begin position="139"/>
        <end position="287"/>
    </location>
</feature>